<comment type="cofactor">
    <cofactor evidence="1 14">
        <name>pyridoxal 5'-phosphate</name>
        <dbReference type="ChEBI" id="CHEBI:597326"/>
    </cofactor>
</comment>
<dbReference type="KEGG" id="gsn:YC6258_00901"/>
<dbReference type="CDD" id="cd06830">
    <property type="entry name" value="PLPDE_III_ADC"/>
    <property type="match status" value="1"/>
</dbReference>
<dbReference type="Pfam" id="PF17944">
    <property type="entry name" value="Arg_decarbox_C"/>
    <property type="match status" value="1"/>
</dbReference>
<dbReference type="NCBIfam" id="TIGR01273">
    <property type="entry name" value="speA"/>
    <property type="match status" value="1"/>
</dbReference>
<name>A0A0C5VFJ4_9GAMM</name>
<dbReference type="GO" id="GO:0006527">
    <property type="term" value="P:L-arginine catabolic process"/>
    <property type="evidence" value="ECO:0007669"/>
    <property type="project" value="InterPro"/>
</dbReference>
<dbReference type="GO" id="GO:0046872">
    <property type="term" value="F:metal ion binding"/>
    <property type="evidence" value="ECO:0007669"/>
    <property type="project" value="UniProtKB-KW"/>
</dbReference>
<dbReference type="PATRIC" id="fig|1445510.3.peg.884"/>
<evidence type="ECO:0000256" key="3">
    <source>
        <dbReference type="ARBA" id="ARBA00002257"/>
    </source>
</evidence>
<feature type="domain" description="Orn/DAP/Arg decarboxylase 2 N-terminal" evidence="16">
    <location>
        <begin position="69"/>
        <end position="342"/>
    </location>
</feature>
<dbReference type="PRINTS" id="PR01180">
    <property type="entry name" value="ARGDCRBXLASE"/>
</dbReference>
<keyword evidence="20" id="KW-1185">Reference proteome</keyword>
<evidence type="ECO:0000256" key="2">
    <source>
        <dbReference type="ARBA" id="ARBA00001946"/>
    </source>
</evidence>
<dbReference type="InterPro" id="IPR029066">
    <property type="entry name" value="PLP-binding_barrel"/>
</dbReference>
<evidence type="ECO:0000256" key="13">
    <source>
        <dbReference type="NCBIfam" id="TIGR01273"/>
    </source>
</evidence>
<feature type="modified residue" description="N6-(pyridoxal phosphate)lysine" evidence="14">
    <location>
        <position position="96"/>
    </location>
</feature>
<evidence type="ECO:0000256" key="5">
    <source>
        <dbReference type="ARBA" id="ARBA00012426"/>
    </source>
</evidence>
<organism evidence="19 20">
    <name type="scientific">Gynuella sunshinyii YC6258</name>
    <dbReference type="NCBI Taxonomy" id="1445510"/>
    <lineage>
        <taxon>Bacteria</taxon>
        <taxon>Pseudomonadati</taxon>
        <taxon>Pseudomonadota</taxon>
        <taxon>Gammaproteobacteria</taxon>
        <taxon>Oceanospirillales</taxon>
        <taxon>Saccharospirillaceae</taxon>
        <taxon>Gynuella</taxon>
    </lineage>
</organism>
<dbReference type="RefSeq" id="WP_044615888.1">
    <property type="nucleotide sequence ID" value="NZ_CP007142.1"/>
</dbReference>
<dbReference type="PIRSF" id="PIRSF001336">
    <property type="entry name" value="Arg_decrbxlase"/>
    <property type="match status" value="1"/>
</dbReference>
<dbReference type="STRING" id="1445510.YC6258_00901"/>
<evidence type="ECO:0000313" key="20">
    <source>
        <dbReference type="Proteomes" id="UP000032266"/>
    </source>
</evidence>
<sequence length="628" mass="70731">MSTEGIAEIYNIAHWGDGYFDISAQGQVRVLDHELHHQVVLQDIVNHAQQQGLQLPLLVRFPHILHDRVKRLHQAFAEAIHELEYQGEYTPVYPVKVNQQRRVIEEIIQGQLKSLQPARLGLEAGTKPELLAVMTEAHLAPATIICNGYKDESYIELALIAEKLGHQTFIVIEKSGELELVLKVAERLRISPRIGFRSRLASVGKGYWQNTGGEKSKFGLTAQEIVNLVNKLQARGQLSCLQLLHFHLGSQIANIADIQRGLQECSHFYTELMAMGANIQWVDVGGGLGVDYEGTRSRSLCSINYSLKEYARAVVQAFAAASREMELPCPNIVTESGRAVTAHHAVLITNTVDQENKVNLTRMPLNSDHVLIDELLSCQLDLDSRKRSLTEIYHQITQVQDQAKQLFCLGQLRLQERADIENLSGQLLAELKKRLDVGKRNHAEIFNHLNEVLADKLFVNFSVFQSLPDVWGLEQIFPIMPLNYLNRPITQRAVIQDITCDSDGRIDLYVDGEGVESTLPMPQTSADEEILLGFFMVGAYQEILGDMHNLFGDTDSVDAYFDDQGALQLKHGRKGDTMAAVLKYVDFDPEVMMRNFTAQVKRSSLSDEQRQDFLTLVQESFEGRTYLS</sequence>
<dbReference type="OrthoDB" id="9802658at2"/>
<evidence type="ECO:0000256" key="11">
    <source>
        <dbReference type="ARBA" id="ARBA00023115"/>
    </source>
</evidence>
<feature type="active site" description="Proton donor" evidence="15">
    <location>
        <position position="500"/>
    </location>
</feature>
<dbReference type="GO" id="GO:0033388">
    <property type="term" value="P:putrescine biosynthetic process from arginine"/>
    <property type="evidence" value="ECO:0007669"/>
    <property type="project" value="TreeGrafter"/>
</dbReference>
<evidence type="ECO:0000256" key="1">
    <source>
        <dbReference type="ARBA" id="ARBA00001933"/>
    </source>
</evidence>
<evidence type="ECO:0000256" key="4">
    <source>
        <dbReference type="ARBA" id="ARBA00008357"/>
    </source>
</evidence>
<evidence type="ECO:0000256" key="6">
    <source>
        <dbReference type="ARBA" id="ARBA00022723"/>
    </source>
</evidence>
<dbReference type="NCBIfam" id="NF003763">
    <property type="entry name" value="PRK05354.1"/>
    <property type="match status" value="1"/>
</dbReference>
<dbReference type="EMBL" id="CP007142">
    <property type="protein sequence ID" value="AJQ92951.1"/>
    <property type="molecule type" value="Genomic_DNA"/>
</dbReference>
<dbReference type="AlphaFoldDB" id="A0A0C5VFJ4"/>
<keyword evidence="6" id="KW-0479">Metal-binding</keyword>
<dbReference type="FunFam" id="3.20.20.10:FF:000001">
    <property type="entry name" value="Biosynthetic arginine decarboxylase"/>
    <property type="match status" value="1"/>
</dbReference>
<comment type="cofactor">
    <cofactor evidence="2">
        <name>Mg(2+)</name>
        <dbReference type="ChEBI" id="CHEBI:18420"/>
    </cofactor>
</comment>
<evidence type="ECO:0000256" key="7">
    <source>
        <dbReference type="ARBA" id="ARBA00022793"/>
    </source>
</evidence>
<evidence type="ECO:0000256" key="10">
    <source>
        <dbReference type="ARBA" id="ARBA00023066"/>
    </source>
</evidence>
<feature type="domain" description="Arginine decarboxylase helical bundle" evidence="17">
    <location>
        <begin position="367"/>
        <end position="450"/>
    </location>
</feature>
<dbReference type="PANTHER" id="PTHR43295">
    <property type="entry name" value="ARGININE DECARBOXYLASE"/>
    <property type="match status" value="1"/>
</dbReference>
<evidence type="ECO:0000313" key="19">
    <source>
        <dbReference type="EMBL" id="AJQ92951.1"/>
    </source>
</evidence>
<keyword evidence="12 19" id="KW-0456">Lyase</keyword>
<proteinExistence type="inferred from homology"/>
<comment type="function">
    <text evidence="3">Catalyzes the biosynthesis of agmatine from arginine.</text>
</comment>
<evidence type="ECO:0000256" key="9">
    <source>
        <dbReference type="ARBA" id="ARBA00022898"/>
    </source>
</evidence>
<dbReference type="GO" id="GO:0008792">
    <property type="term" value="F:arginine decarboxylase activity"/>
    <property type="evidence" value="ECO:0007669"/>
    <property type="project" value="UniProtKB-UniRule"/>
</dbReference>
<evidence type="ECO:0000259" key="16">
    <source>
        <dbReference type="Pfam" id="PF02784"/>
    </source>
</evidence>
<feature type="domain" description="Arginine decarboxylase C-terminal helical" evidence="18">
    <location>
        <begin position="578"/>
        <end position="627"/>
    </location>
</feature>
<evidence type="ECO:0000259" key="18">
    <source>
        <dbReference type="Pfam" id="PF17944"/>
    </source>
</evidence>
<dbReference type="InterPro" id="IPR000183">
    <property type="entry name" value="Orn/DAP/Arg_de-COase"/>
</dbReference>
<dbReference type="Gene3D" id="1.20.58.930">
    <property type="match status" value="1"/>
</dbReference>
<evidence type="ECO:0000256" key="14">
    <source>
        <dbReference type="PIRSR" id="PIRSR001336-50"/>
    </source>
</evidence>
<dbReference type="InterPro" id="IPR022644">
    <property type="entry name" value="De-COase2_N"/>
</dbReference>
<evidence type="ECO:0000256" key="12">
    <source>
        <dbReference type="ARBA" id="ARBA00023239"/>
    </source>
</evidence>
<dbReference type="Pfam" id="PF02784">
    <property type="entry name" value="Orn_Arg_deC_N"/>
    <property type="match status" value="1"/>
</dbReference>
<comment type="similarity">
    <text evidence="4">Belongs to the Orn/Lys/Arg decarboxylase class-II family. SpeA subfamily.</text>
</comment>
<keyword evidence="8" id="KW-0460">Magnesium</keyword>
<dbReference type="HOGENOM" id="CLU_027243_1_0_6"/>
<dbReference type="InterPro" id="IPR040634">
    <property type="entry name" value="Arg_decarb_HB"/>
</dbReference>
<dbReference type="GO" id="GO:0008295">
    <property type="term" value="P:spermidine biosynthetic process"/>
    <property type="evidence" value="ECO:0007669"/>
    <property type="project" value="UniProtKB-UniRule"/>
</dbReference>
<evidence type="ECO:0000256" key="15">
    <source>
        <dbReference type="PIRSR" id="PIRSR600183-50"/>
    </source>
</evidence>
<dbReference type="Gene3D" id="1.10.287.3440">
    <property type="match status" value="1"/>
</dbReference>
<keyword evidence="7" id="KW-0210">Decarboxylase</keyword>
<dbReference type="Gene3D" id="3.20.20.10">
    <property type="entry name" value="Alanine racemase"/>
    <property type="match status" value="1"/>
</dbReference>
<keyword evidence="9 14" id="KW-0663">Pyridoxal phosphate</keyword>
<dbReference type="Pfam" id="PF17810">
    <property type="entry name" value="Arg_decarb_HB"/>
    <property type="match status" value="1"/>
</dbReference>
<dbReference type="SUPFAM" id="SSF50621">
    <property type="entry name" value="Alanine racemase C-terminal domain-like"/>
    <property type="match status" value="1"/>
</dbReference>
<accession>A0A0C5VFJ4</accession>
<keyword evidence="10" id="KW-0745">Spermidine biosynthesis</keyword>
<protein>
    <recommendedName>
        <fullName evidence="5 13">Arginine decarboxylase</fullName>
        <ecNumber evidence="5 13">4.1.1.19</ecNumber>
    </recommendedName>
</protein>
<dbReference type="InterPro" id="IPR041128">
    <property type="entry name" value="Arg_decarbox_C"/>
</dbReference>
<reference evidence="19 20" key="1">
    <citation type="submission" date="2014-01" db="EMBL/GenBank/DDBJ databases">
        <title>Full genme sequencing of cellulolytic bacterium Gynuella sunshinyii YC6258T gen. nov., sp. nov.</title>
        <authorList>
            <person name="Khan H."/>
            <person name="Chung E.J."/>
            <person name="Chung Y.R."/>
        </authorList>
    </citation>
    <scope>NUCLEOTIDE SEQUENCE [LARGE SCALE GENOMIC DNA]</scope>
    <source>
        <strain evidence="19 20">YC6258</strain>
    </source>
</reference>
<dbReference type="Proteomes" id="UP000032266">
    <property type="component" value="Chromosome"/>
</dbReference>
<gene>
    <name evidence="19" type="ORF">YC6258_00901</name>
</gene>
<dbReference type="InterPro" id="IPR002985">
    <property type="entry name" value="Arg_decrbxlase"/>
</dbReference>
<dbReference type="EC" id="4.1.1.19" evidence="5 13"/>
<dbReference type="SUPFAM" id="SSF51419">
    <property type="entry name" value="PLP-binding barrel"/>
    <property type="match status" value="1"/>
</dbReference>
<dbReference type="PANTHER" id="PTHR43295:SF9">
    <property type="entry name" value="BIOSYNTHETIC ARGININE DECARBOXYLASE"/>
    <property type="match status" value="1"/>
</dbReference>
<dbReference type="Gene3D" id="2.40.37.10">
    <property type="entry name" value="Lyase, Ornithine Decarboxylase, Chain A, domain 1"/>
    <property type="match status" value="1"/>
</dbReference>
<dbReference type="PRINTS" id="PR01179">
    <property type="entry name" value="ODADCRBXLASE"/>
</dbReference>
<dbReference type="InterPro" id="IPR009006">
    <property type="entry name" value="Ala_racemase/Decarboxylase_C"/>
</dbReference>
<evidence type="ECO:0000259" key="17">
    <source>
        <dbReference type="Pfam" id="PF17810"/>
    </source>
</evidence>
<evidence type="ECO:0000256" key="8">
    <source>
        <dbReference type="ARBA" id="ARBA00022842"/>
    </source>
</evidence>
<keyword evidence="11" id="KW-0620">Polyamine biosynthesis</keyword>